<gene>
    <name evidence="2" type="ORF">M5D96_011482</name>
</gene>
<keyword evidence="3" id="KW-1185">Reference proteome</keyword>
<keyword evidence="1" id="KW-0732">Signal</keyword>
<dbReference type="EMBL" id="JAMKOV010000031">
    <property type="protein sequence ID" value="KAI8035732.1"/>
    <property type="molecule type" value="Genomic_DNA"/>
</dbReference>
<reference evidence="2" key="1">
    <citation type="journal article" date="2023" name="Genome Biol. Evol.">
        <title>Long-read-based Genome Assembly of Drosophila gunungcola Reveals Fewer Chemosensory Genes in Flower-breeding Species.</title>
        <authorList>
            <person name="Negi A."/>
            <person name="Liao B.Y."/>
            <person name="Yeh S.D."/>
        </authorList>
    </citation>
    <scope>NUCLEOTIDE SEQUENCE</scope>
    <source>
        <strain evidence="2">Sukarami</strain>
    </source>
</reference>
<accession>A0A9Q0BKD5</accession>
<feature type="signal peptide" evidence="1">
    <location>
        <begin position="1"/>
        <end position="19"/>
    </location>
</feature>
<comment type="caution">
    <text evidence="2">The sequence shown here is derived from an EMBL/GenBank/DDBJ whole genome shotgun (WGS) entry which is preliminary data.</text>
</comment>
<evidence type="ECO:0000313" key="3">
    <source>
        <dbReference type="Proteomes" id="UP001059596"/>
    </source>
</evidence>
<feature type="chain" id="PRO_5040190509" description="Immune-induced peptides" evidence="1">
    <location>
        <begin position="20"/>
        <end position="234"/>
    </location>
</feature>
<dbReference type="Proteomes" id="UP001059596">
    <property type="component" value="Unassembled WGS sequence"/>
</dbReference>
<proteinExistence type="predicted"/>
<organism evidence="2 3">
    <name type="scientific">Drosophila gunungcola</name>
    <name type="common">fruit fly</name>
    <dbReference type="NCBI Taxonomy" id="103775"/>
    <lineage>
        <taxon>Eukaryota</taxon>
        <taxon>Metazoa</taxon>
        <taxon>Ecdysozoa</taxon>
        <taxon>Arthropoda</taxon>
        <taxon>Hexapoda</taxon>
        <taxon>Insecta</taxon>
        <taxon>Pterygota</taxon>
        <taxon>Neoptera</taxon>
        <taxon>Endopterygota</taxon>
        <taxon>Diptera</taxon>
        <taxon>Brachycera</taxon>
        <taxon>Muscomorpha</taxon>
        <taxon>Ephydroidea</taxon>
        <taxon>Drosophilidae</taxon>
        <taxon>Drosophila</taxon>
        <taxon>Sophophora</taxon>
    </lineage>
</organism>
<name>A0A9Q0BKD5_9MUSC</name>
<protein>
    <recommendedName>
        <fullName evidence="4">Immune-induced peptides</fullName>
    </recommendedName>
</protein>
<sequence>MRFFGLLVPIVCGLLCVAADPQQINDGRNGPHVHGTPGHQVYIRGQNDGVYKVPGVGGQFQHSSSPAEHVYTDEQGNTYVHRKKAGRPGTHTIRGPGPVAAQPIYPAAQDSPYGPAVSGHRISRSPQFHVERPGRTVDVGQGGFDIQRSRRSPQFQGERPGRTVDVGNGGFVIQRSSRSVNDGRVQGENFVARDDQAGVWDENVSVWRRPDGRTVTVGADGSTIISGHGKTLYY</sequence>
<evidence type="ECO:0000313" key="2">
    <source>
        <dbReference type="EMBL" id="KAI8035732.1"/>
    </source>
</evidence>
<evidence type="ECO:0008006" key="4">
    <source>
        <dbReference type="Google" id="ProtNLM"/>
    </source>
</evidence>
<dbReference type="OrthoDB" id="7848737at2759"/>
<evidence type="ECO:0000256" key="1">
    <source>
        <dbReference type="SAM" id="SignalP"/>
    </source>
</evidence>
<dbReference type="AlphaFoldDB" id="A0A9Q0BKD5"/>